<dbReference type="EMBL" id="QXRZ01000004">
    <property type="protein sequence ID" value="RIL42720.1"/>
    <property type="molecule type" value="Genomic_DNA"/>
</dbReference>
<dbReference type="Pfam" id="PF08741">
    <property type="entry name" value="YwhD"/>
    <property type="match status" value="1"/>
</dbReference>
<dbReference type="Proteomes" id="UP000283576">
    <property type="component" value="Unassembled WGS sequence"/>
</dbReference>
<name>A0A2T4SWL7_STAGA</name>
<evidence type="ECO:0008006" key="3">
    <source>
        <dbReference type="Google" id="ProtNLM"/>
    </source>
</evidence>
<reference evidence="1 2" key="1">
    <citation type="journal article" date="2016" name="Front. Microbiol.">
        <title>Comprehensive Phylogenetic Analysis of Bovine Non-aureus Staphylococci Species Based on Whole-Genome Sequencing.</title>
        <authorList>
            <person name="Naushad S."/>
            <person name="Barkema H.W."/>
            <person name="Luby C."/>
            <person name="Condas L.A."/>
            <person name="Nobrega D.B."/>
            <person name="Carson D.A."/>
            <person name="De Buck J."/>
        </authorList>
    </citation>
    <scope>NUCLEOTIDE SEQUENCE [LARGE SCALE GENOMIC DNA]</scope>
    <source>
        <strain evidence="1 2">SNUC 1388</strain>
    </source>
</reference>
<comment type="caution">
    <text evidence="1">The sequence shown here is derived from an EMBL/GenBank/DDBJ whole genome shotgun (WGS) entry which is preliminary data.</text>
</comment>
<gene>
    <name evidence="1" type="ORF">BUZ01_07610</name>
</gene>
<accession>A0A2T4SWL7</accession>
<proteinExistence type="predicted"/>
<dbReference type="RefSeq" id="WP_107590006.1">
    <property type="nucleotide sequence ID" value="NZ_JAIEXO010000004.1"/>
</dbReference>
<dbReference type="AlphaFoldDB" id="A0A2T4SWL7"/>
<evidence type="ECO:0000313" key="2">
    <source>
        <dbReference type="Proteomes" id="UP000283576"/>
    </source>
</evidence>
<protein>
    <recommendedName>
        <fullName evidence="3">Cytosolic protein</fullName>
    </recommendedName>
</protein>
<evidence type="ECO:0000313" key="1">
    <source>
        <dbReference type="EMBL" id="RIL42720.1"/>
    </source>
</evidence>
<dbReference type="InterPro" id="IPR014852">
    <property type="entry name" value="YwhD"/>
</dbReference>
<sequence length="175" mass="19997">MDRRYFLVADKKGFKFNIVKNDPLDGHKGTNIGSISLDNIAPVFIDVENKDAFIDIGGMHARASVEKGVKWIDDKATVEGDEAKEYWLCWVTTERGENGPYYAGLTACYLLVNKSIRRGYKSMPEHVNMMDKSMKRQIEIDHIGQENKAVLKAFLMEHDQDMWNNSDKALHEALQ</sequence>
<organism evidence="1 2">
    <name type="scientific">Staphylococcus gallinarum</name>
    <dbReference type="NCBI Taxonomy" id="1293"/>
    <lineage>
        <taxon>Bacteria</taxon>
        <taxon>Bacillati</taxon>
        <taxon>Bacillota</taxon>
        <taxon>Bacilli</taxon>
        <taxon>Bacillales</taxon>
        <taxon>Staphylococcaceae</taxon>
        <taxon>Staphylococcus</taxon>
    </lineage>
</organism>